<dbReference type="Pfam" id="PF13385">
    <property type="entry name" value="Laminin_G_3"/>
    <property type="match status" value="1"/>
</dbReference>
<evidence type="ECO:0000256" key="1">
    <source>
        <dbReference type="ARBA" id="ARBA00006373"/>
    </source>
</evidence>
<dbReference type="Gene3D" id="2.10.25.10">
    <property type="entry name" value="Laminin"/>
    <property type="match status" value="1"/>
</dbReference>
<feature type="compositionally biased region" description="Basic and acidic residues" evidence="4">
    <location>
        <begin position="444"/>
        <end position="457"/>
    </location>
</feature>
<keyword evidence="2 3" id="KW-1015">Disulfide bond</keyword>
<dbReference type="SUPFAM" id="SSF49723">
    <property type="entry name" value="Lipase/lipooxygenase domain (PLAT/LH2 domain)"/>
    <property type="match status" value="1"/>
</dbReference>
<dbReference type="PROSITE" id="PS00022">
    <property type="entry name" value="EGF_1"/>
    <property type="match status" value="1"/>
</dbReference>
<gene>
    <name evidence="7" type="ORF">NEMVEDRAFT_v1g206329</name>
</gene>
<dbReference type="PANTHER" id="PTHR47635:SF2">
    <property type="entry name" value="LAMG-LIKE JELLYROLL FOLD DOMAIN-CONTAINING PROTEIN"/>
    <property type="match status" value="1"/>
</dbReference>
<sequence length="705" mass="77932">MRFSMVHHPSKRNFIPRACETAEVAKGNSSQYDTNNSECTGKLAPNARFPEQKSEHVKLKKGRYYYLEVYHKADKLADCASVAVEFPSGHFEGPIKRVHLSWRLPDGKTGPGPSTEEEAIPKPVGLFPLTKSYAGKDASGNNDDSILSNVKLSDGPDGSPGGAYELAGTADSYIQIPNKSGKLDTKNSVTLLANIYPTGSGGPIINYKSDGWGVHLWQFEKTELFVRFVHRNGVFHKPIGTRVIEPNKWNQVGATYDNTTGVAQLWHNGKMVKSRNVGMIKLATQYDIRIGARDGDDRRFAGKIACVQIYNKALDQSQIGNLKTCPVKAPLSPGAPLDDAASGSGSGAWDVSADSDDTTAVALSHEAGKYDKDEEADDLIQGSEFTGTGKKCDPSPCENSGKCIKDAKRLDGYRCKCTSDFTGRNCQVSKPDAENPIVKRTKIPRAEKKLSSEKYQEKSTGSSLTEKQRDEKKEDVLLLFQKLGCYRDEGKRHDIRAKINVQSVTQENCARACALEERGYSYFGLQNSDQCYCGHHYGRYGKADEASCDKPCKDNADENCGGNATNMVYFFGMGTNYTVKVHTGDKENADTNAKVYVTLYGEKGDSGFRKLHAGKFEKAKLKTGGYVIRVKRLPHIPLELVLERAKHRRNRLVPEHVVRSIYTGSNEGVKMLYEHNREGVLFDDLDMLQERPSRSPTKSNTVINT</sequence>
<keyword evidence="8" id="KW-1185">Reference proteome</keyword>
<dbReference type="Pfam" id="PF01477">
    <property type="entry name" value="PLAT"/>
    <property type="match status" value="1"/>
</dbReference>
<dbReference type="InterPro" id="IPR036392">
    <property type="entry name" value="PLAT/LH2_dom_sf"/>
</dbReference>
<dbReference type="Gene3D" id="2.40.180.10">
    <property type="entry name" value="Catalase core domain"/>
    <property type="match status" value="1"/>
</dbReference>
<feature type="domain" description="WSC" evidence="6">
    <location>
        <begin position="479"/>
        <end position="572"/>
    </location>
</feature>
<keyword evidence="3" id="KW-0245">EGF-like domain</keyword>
<dbReference type="eggNOG" id="ENOG502SPKV">
    <property type="taxonomic scope" value="Eukaryota"/>
</dbReference>
<feature type="disulfide bond" evidence="3">
    <location>
        <begin position="417"/>
        <end position="426"/>
    </location>
</feature>
<evidence type="ECO:0000313" key="7">
    <source>
        <dbReference type="EMBL" id="EDO41679.1"/>
    </source>
</evidence>
<dbReference type="PROSITE" id="PS51212">
    <property type="entry name" value="WSC"/>
    <property type="match status" value="1"/>
</dbReference>
<dbReference type="InterPro" id="IPR000742">
    <property type="entry name" value="EGF"/>
</dbReference>
<dbReference type="SUPFAM" id="SSF57196">
    <property type="entry name" value="EGF/Laminin"/>
    <property type="match status" value="1"/>
</dbReference>
<proteinExistence type="inferred from homology"/>
<dbReference type="InterPro" id="IPR002889">
    <property type="entry name" value="WSC_carb-bd"/>
</dbReference>
<dbReference type="CDD" id="cd00054">
    <property type="entry name" value="EGF_CA"/>
    <property type="match status" value="1"/>
</dbReference>
<accession>A7S3Q5</accession>
<feature type="region of interest" description="Disordered" evidence="4">
    <location>
        <begin position="441"/>
        <end position="468"/>
    </location>
</feature>
<protein>
    <submittedName>
        <fullName evidence="7">Uncharacterized protein</fullName>
    </submittedName>
</protein>
<name>A7S3Q5_NEMVE</name>
<dbReference type="Pfam" id="PF01822">
    <property type="entry name" value="WSC"/>
    <property type="match status" value="1"/>
</dbReference>
<evidence type="ECO:0000259" key="6">
    <source>
        <dbReference type="PROSITE" id="PS51212"/>
    </source>
</evidence>
<evidence type="ECO:0000259" key="5">
    <source>
        <dbReference type="PROSITE" id="PS50026"/>
    </source>
</evidence>
<evidence type="ECO:0000313" key="8">
    <source>
        <dbReference type="Proteomes" id="UP000001593"/>
    </source>
</evidence>
<dbReference type="SUPFAM" id="SSF49899">
    <property type="entry name" value="Concanavalin A-like lectins/glucanases"/>
    <property type="match status" value="1"/>
</dbReference>
<comment type="caution">
    <text evidence="3">Lacks conserved residue(s) required for the propagation of feature annotation.</text>
</comment>
<dbReference type="Gene3D" id="2.60.120.200">
    <property type="match status" value="1"/>
</dbReference>
<dbReference type="InterPro" id="IPR001024">
    <property type="entry name" value="PLAT/LH2_dom"/>
</dbReference>
<evidence type="ECO:0000256" key="4">
    <source>
        <dbReference type="SAM" id="MobiDB-lite"/>
    </source>
</evidence>
<reference evidence="7 8" key="1">
    <citation type="journal article" date="2007" name="Science">
        <title>Sea anemone genome reveals ancestral eumetazoan gene repertoire and genomic organization.</title>
        <authorList>
            <person name="Putnam N.H."/>
            <person name="Srivastava M."/>
            <person name="Hellsten U."/>
            <person name="Dirks B."/>
            <person name="Chapman J."/>
            <person name="Salamov A."/>
            <person name="Terry A."/>
            <person name="Shapiro H."/>
            <person name="Lindquist E."/>
            <person name="Kapitonov V.V."/>
            <person name="Jurka J."/>
            <person name="Genikhovich G."/>
            <person name="Grigoriev I.V."/>
            <person name="Lucas S.M."/>
            <person name="Steele R.E."/>
            <person name="Finnerty J.R."/>
            <person name="Technau U."/>
            <person name="Martindale M.Q."/>
            <person name="Rokhsar D.S."/>
        </authorList>
    </citation>
    <scope>NUCLEOTIDE SEQUENCE [LARGE SCALE GENOMIC DNA]</scope>
    <source>
        <strain evidence="8">CH2 X CH6</strain>
    </source>
</reference>
<dbReference type="PROSITE" id="PS50026">
    <property type="entry name" value="EGF_3"/>
    <property type="match status" value="1"/>
</dbReference>
<feature type="domain" description="EGF-like" evidence="5">
    <location>
        <begin position="388"/>
        <end position="427"/>
    </location>
</feature>
<dbReference type="Proteomes" id="UP000001593">
    <property type="component" value="Unassembled WGS sequence"/>
</dbReference>
<dbReference type="Pfam" id="PF00008">
    <property type="entry name" value="EGF"/>
    <property type="match status" value="1"/>
</dbReference>
<evidence type="ECO:0000256" key="2">
    <source>
        <dbReference type="ARBA" id="ARBA00023157"/>
    </source>
</evidence>
<organism evidence="7 8">
    <name type="scientific">Nematostella vectensis</name>
    <name type="common">Starlet sea anemone</name>
    <dbReference type="NCBI Taxonomy" id="45351"/>
    <lineage>
        <taxon>Eukaryota</taxon>
        <taxon>Metazoa</taxon>
        <taxon>Cnidaria</taxon>
        <taxon>Anthozoa</taxon>
        <taxon>Hexacorallia</taxon>
        <taxon>Actiniaria</taxon>
        <taxon>Edwardsiidae</taxon>
        <taxon>Nematostella</taxon>
    </lineage>
</organism>
<comment type="similarity">
    <text evidence="1">Belongs to the EGF domain peptide family.</text>
</comment>
<dbReference type="PANTHER" id="PTHR47635">
    <property type="entry name" value="CUB DOMAIN-CONTAINING PROTEIN"/>
    <property type="match status" value="1"/>
</dbReference>
<evidence type="ECO:0000256" key="3">
    <source>
        <dbReference type="PROSITE-ProRule" id="PRU00076"/>
    </source>
</evidence>
<dbReference type="AlphaFoldDB" id="A7S3Q5"/>
<dbReference type="InterPro" id="IPR013320">
    <property type="entry name" value="ConA-like_dom_sf"/>
</dbReference>
<dbReference type="HOGENOM" id="CLU_391446_0_0_1"/>
<dbReference type="STRING" id="45351.A7S3Q5"/>
<dbReference type="SMART" id="SM00321">
    <property type="entry name" value="WSC"/>
    <property type="match status" value="1"/>
</dbReference>
<dbReference type="InParanoid" id="A7S3Q5"/>
<dbReference type="EMBL" id="DS469574">
    <property type="protein sequence ID" value="EDO41679.1"/>
    <property type="molecule type" value="Genomic_DNA"/>
</dbReference>
<dbReference type="SMART" id="SM00181">
    <property type="entry name" value="EGF"/>
    <property type="match status" value="1"/>
</dbReference>